<dbReference type="RefSeq" id="WP_226575009.1">
    <property type="nucleotide sequence ID" value="NZ_BLAY01000007.1"/>
</dbReference>
<dbReference type="InterPro" id="IPR053202">
    <property type="entry name" value="EGF_Rcpt_Signaling_Reg"/>
</dbReference>
<comment type="caution">
    <text evidence="2">The sequence shown here is derived from an EMBL/GenBank/DDBJ whole genome shotgun (WGS) entry which is preliminary data.</text>
</comment>
<dbReference type="EMBL" id="BLAY01000007">
    <property type="protein sequence ID" value="GET36006.1"/>
    <property type="molecule type" value="Genomic_DNA"/>
</dbReference>
<dbReference type="PANTHER" id="PTHR34009:SF2">
    <property type="entry name" value="PROTEIN STAR"/>
    <property type="match status" value="1"/>
</dbReference>
<dbReference type="GO" id="GO:0005886">
    <property type="term" value="C:plasma membrane"/>
    <property type="evidence" value="ECO:0007669"/>
    <property type="project" value="TreeGrafter"/>
</dbReference>
<proteinExistence type="predicted"/>
<keyword evidence="2" id="KW-0808">Transferase</keyword>
<dbReference type="InterPro" id="IPR029063">
    <property type="entry name" value="SAM-dependent_MTases_sf"/>
</dbReference>
<protein>
    <submittedName>
        <fullName evidence="2">Methyltransferase FkbM</fullName>
    </submittedName>
</protein>
<keyword evidence="3" id="KW-1185">Reference proteome</keyword>
<dbReference type="Gene3D" id="3.40.50.150">
    <property type="entry name" value="Vaccinia Virus protein VP39"/>
    <property type="match status" value="1"/>
</dbReference>
<name>A0AAV3X464_9CYAN</name>
<dbReference type="Pfam" id="PF05050">
    <property type="entry name" value="Methyltransf_21"/>
    <property type="match status" value="1"/>
</dbReference>
<dbReference type="NCBIfam" id="TIGR01444">
    <property type="entry name" value="fkbM_fam"/>
    <property type="match status" value="1"/>
</dbReference>
<gene>
    <name evidence="2" type="ORF">MiSe_07540</name>
</gene>
<dbReference type="InterPro" id="IPR006342">
    <property type="entry name" value="FkbM_mtfrase"/>
</dbReference>
<evidence type="ECO:0000313" key="2">
    <source>
        <dbReference type="EMBL" id="GET36006.1"/>
    </source>
</evidence>
<dbReference type="AlphaFoldDB" id="A0AAV3X464"/>
<keyword evidence="2" id="KW-0489">Methyltransferase</keyword>
<dbReference type="GO" id="GO:0016197">
    <property type="term" value="P:endosomal transport"/>
    <property type="evidence" value="ECO:0007669"/>
    <property type="project" value="TreeGrafter"/>
</dbReference>
<organism evidence="2 3">
    <name type="scientific">Microseira wollei NIES-4236</name>
    <dbReference type="NCBI Taxonomy" id="2530354"/>
    <lineage>
        <taxon>Bacteria</taxon>
        <taxon>Bacillati</taxon>
        <taxon>Cyanobacteriota</taxon>
        <taxon>Cyanophyceae</taxon>
        <taxon>Oscillatoriophycideae</taxon>
        <taxon>Aerosakkonematales</taxon>
        <taxon>Aerosakkonemataceae</taxon>
        <taxon>Microseira</taxon>
    </lineage>
</organism>
<accession>A0AAV3X464</accession>
<dbReference type="GO" id="GO:0005737">
    <property type="term" value="C:cytoplasm"/>
    <property type="evidence" value="ECO:0007669"/>
    <property type="project" value="GOC"/>
</dbReference>
<feature type="domain" description="Methyltransferase FkbM" evidence="1">
    <location>
        <begin position="51"/>
        <end position="221"/>
    </location>
</feature>
<dbReference type="Proteomes" id="UP001050975">
    <property type="component" value="Unassembled WGS sequence"/>
</dbReference>
<dbReference type="PANTHER" id="PTHR34009">
    <property type="entry name" value="PROTEIN STAR"/>
    <property type="match status" value="1"/>
</dbReference>
<dbReference type="GO" id="GO:0006888">
    <property type="term" value="P:endoplasmic reticulum to Golgi vesicle-mediated transport"/>
    <property type="evidence" value="ECO:0007669"/>
    <property type="project" value="TreeGrafter"/>
</dbReference>
<evidence type="ECO:0000259" key="1">
    <source>
        <dbReference type="Pfam" id="PF05050"/>
    </source>
</evidence>
<sequence length="238" mass="28135">MFQRNRLKQTLKRWRRRLFEFWGSDRYSKPAKSNLEKQLEKYLPTQGFFIEVGANDGFSESNTYYLERWKNWTGILIEPIPELYRECVLERPNSKVFNCALVSADYPQTHVKMSYGHLMSLVKGSFQYPYVEAGHLTKAQEFFGVTPYEVEVPARTLTSILDELKVTEIDFFSLDVEGYELNVLKGLDLNKYKPKYLLIEFLNDKFREEIEAYIQDYYAFVKQLGKSDYLSNKKLEIA</sequence>
<reference evidence="2" key="1">
    <citation type="submission" date="2019-10" db="EMBL/GenBank/DDBJ databases">
        <title>Draft genome sequece of Microseira wollei NIES-4236.</title>
        <authorList>
            <person name="Yamaguchi H."/>
            <person name="Suzuki S."/>
            <person name="Kawachi M."/>
        </authorList>
    </citation>
    <scope>NUCLEOTIDE SEQUENCE</scope>
    <source>
        <strain evidence="2">NIES-4236</strain>
    </source>
</reference>
<dbReference type="GO" id="GO:0032259">
    <property type="term" value="P:methylation"/>
    <property type="evidence" value="ECO:0007669"/>
    <property type="project" value="UniProtKB-KW"/>
</dbReference>
<evidence type="ECO:0000313" key="3">
    <source>
        <dbReference type="Proteomes" id="UP001050975"/>
    </source>
</evidence>
<dbReference type="SUPFAM" id="SSF53335">
    <property type="entry name" value="S-adenosyl-L-methionine-dependent methyltransferases"/>
    <property type="match status" value="1"/>
</dbReference>
<dbReference type="GO" id="GO:0008168">
    <property type="term" value="F:methyltransferase activity"/>
    <property type="evidence" value="ECO:0007669"/>
    <property type="project" value="UniProtKB-KW"/>
</dbReference>